<sequence length="307" mass="35662">MKIKIEREPKQKKAKKQKAPKVTHIGTRKKGVMALWILLACSLLFAIYKNFTGIDQHTVHEQKVIEETTQDTKGIESFVYNFIQNYYSWENDSEALDKRQVELQNYLTDELQELNSDTVRSDIPTSSEVKRVQIWRVQPEAKRTFSVIYTVDQEVSEDDDKETLSNTYRLTLYQAQTGNFVIVKNPVPWTAPQKASFEPKQLKESQGVSAKTQEELLEFLETFFKLYPQATQEELDYYVNDQVLPAIDKDYQFSEITQPVFQKDGKQIKAQLVVHYLDEESKSTVVAQYNLVLQKGENWKIVAIGEN</sequence>
<feature type="region of interest" description="Disordered" evidence="1">
    <location>
        <begin position="1"/>
        <end position="21"/>
    </location>
</feature>
<evidence type="ECO:0000256" key="1">
    <source>
        <dbReference type="SAM" id="MobiDB-lite"/>
    </source>
</evidence>
<reference evidence="4" key="2">
    <citation type="journal article" date="2020" name="Int. Dairy J.">
        <title>Lactic acid bacterial diversity in Brie cheese focusing on salt concentration and pH of isolation medium and characterisation of halophilic and alkaliphilic lactic acid bacterial isolates.</title>
        <authorList>
            <person name="Unno R."/>
            <person name="Matsutani M."/>
            <person name="Suzuki T."/>
            <person name="Kodama K."/>
            <person name="Matsushita H."/>
            <person name="Yamasato K."/>
            <person name="Koizumi Y."/>
            <person name="Ishikawa M."/>
        </authorList>
    </citation>
    <scope>NUCLEOTIDE SEQUENCE</scope>
    <source>
        <strain evidence="4">7C1</strain>
        <strain evidence="3">8C4</strain>
    </source>
</reference>
<name>A0AAN4UC10_9ENTE</name>
<evidence type="ECO:0000313" key="6">
    <source>
        <dbReference type="Proteomes" id="UP000886607"/>
    </source>
</evidence>
<dbReference type="InterPro" id="IPR035628">
    <property type="entry name" value="TcpC_C"/>
</dbReference>
<dbReference type="InterPro" id="IPR024735">
    <property type="entry name" value="TcpC"/>
</dbReference>
<dbReference type="RefSeq" id="WP_202584078.1">
    <property type="nucleotide sequence ID" value="NZ_BKBO01000022.1"/>
</dbReference>
<keyword evidence="2" id="KW-1133">Transmembrane helix</keyword>
<gene>
    <name evidence="3" type="ORF">TK11N_15100</name>
    <name evidence="4" type="ORF">TK2N_14830</name>
</gene>
<dbReference type="AlphaFoldDB" id="A0AAN4UC10"/>
<dbReference type="Pfam" id="PF12642">
    <property type="entry name" value="TpcC"/>
    <property type="match status" value="1"/>
</dbReference>
<comment type="caution">
    <text evidence="4">The sequence shown here is derived from an EMBL/GenBank/DDBJ whole genome shotgun (WGS) entry which is preliminary data.</text>
</comment>
<keyword evidence="2" id="KW-0472">Membrane</keyword>
<reference evidence="4" key="1">
    <citation type="submission" date="2019-08" db="EMBL/GenBank/DDBJ databases">
        <authorList>
            <person name="Ishikawa M."/>
            <person name="Suzuki T."/>
            <person name="Matsutani M."/>
        </authorList>
    </citation>
    <scope>NUCLEOTIDE SEQUENCE</scope>
    <source>
        <strain evidence="4">7C1</strain>
        <strain evidence="3">8C4</strain>
    </source>
</reference>
<evidence type="ECO:0000313" key="3">
    <source>
        <dbReference type="EMBL" id="GEQ49658.1"/>
    </source>
</evidence>
<dbReference type="CDD" id="cd16386">
    <property type="entry name" value="TcpC_N"/>
    <property type="match status" value="1"/>
</dbReference>
<dbReference type="Proteomes" id="UP000886607">
    <property type="component" value="Unassembled WGS sequence"/>
</dbReference>
<dbReference type="Gene3D" id="3.10.450.540">
    <property type="match status" value="1"/>
</dbReference>
<accession>A0AAN4UC10</accession>
<keyword evidence="2" id="KW-0812">Transmembrane</keyword>
<organism evidence="4 5">
    <name type="scientific">Tetragenococcus koreensis</name>
    <dbReference type="NCBI Taxonomy" id="290335"/>
    <lineage>
        <taxon>Bacteria</taxon>
        <taxon>Bacillati</taxon>
        <taxon>Bacillota</taxon>
        <taxon>Bacilli</taxon>
        <taxon>Lactobacillales</taxon>
        <taxon>Enterococcaceae</taxon>
        <taxon>Tetragenococcus</taxon>
    </lineage>
</organism>
<feature type="transmembrane region" description="Helical" evidence="2">
    <location>
        <begin position="31"/>
        <end position="48"/>
    </location>
</feature>
<dbReference type="EMBL" id="BKBQ01000021">
    <property type="protein sequence ID" value="GEQ54639.1"/>
    <property type="molecule type" value="Genomic_DNA"/>
</dbReference>
<dbReference type="Proteomes" id="UP000886597">
    <property type="component" value="Unassembled WGS sequence"/>
</dbReference>
<protein>
    <submittedName>
        <fullName evidence="4">Transposase</fullName>
    </submittedName>
</protein>
<dbReference type="CDD" id="cd16428">
    <property type="entry name" value="TcpC_C"/>
    <property type="match status" value="1"/>
</dbReference>
<evidence type="ECO:0000256" key="2">
    <source>
        <dbReference type="SAM" id="Phobius"/>
    </source>
</evidence>
<evidence type="ECO:0000313" key="5">
    <source>
        <dbReference type="Proteomes" id="UP000886597"/>
    </source>
</evidence>
<keyword evidence="6" id="KW-1185">Reference proteome</keyword>
<evidence type="ECO:0000313" key="4">
    <source>
        <dbReference type="EMBL" id="GEQ54639.1"/>
    </source>
</evidence>
<dbReference type="EMBL" id="BKBO01000022">
    <property type="protein sequence ID" value="GEQ49658.1"/>
    <property type="molecule type" value="Genomic_DNA"/>
</dbReference>
<feature type="compositionally biased region" description="Basic residues" evidence="1">
    <location>
        <begin position="12"/>
        <end position="21"/>
    </location>
</feature>
<feature type="compositionally biased region" description="Basic and acidic residues" evidence="1">
    <location>
        <begin position="1"/>
        <end position="11"/>
    </location>
</feature>
<proteinExistence type="predicted"/>